<evidence type="ECO:0008006" key="4">
    <source>
        <dbReference type="Google" id="ProtNLM"/>
    </source>
</evidence>
<dbReference type="Proteomes" id="UP001183643">
    <property type="component" value="Unassembled WGS sequence"/>
</dbReference>
<dbReference type="Pfam" id="PF14030">
    <property type="entry name" value="DUF4245"/>
    <property type="match status" value="1"/>
</dbReference>
<evidence type="ECO:0000313" key="2">
    <source>
        <dbReference type="EMBL" id="MDR7280800.1"/>
    </source>
</evidence>
<keyword evidence="1" id="KW-0472">Membrane</keyword>
<evidence type="ECO:0000313" key="3">
    <source>
        <dbReference type="Proteomes" id="UP001183643"/>
    </source>
</evidence>
<keyword evidence="1" id="KW-1133">Transmembrane helix</keyword>
<dbReference type="InterPro" id="IPR025339">
    <property type="entry name" value="DUF4245"/>
</dbReference>
<comment type="caution">
    <text evidence="2">The sequence shown here is derived from an EMBL/GenBank/DDBJ whole genome shotgun (WGS) entry which is preliminary data.</text>
</comment>
<dbReference type="EMBL" id="JAVDYB010000001">
    <property type="protein sequence ID" value="MDR7280800.1"/>
    <property type="molecule type" value="Genomic_DNA"/>
</dbReference>
<dbReference type="AlphaFoldDB" id="A0AAE4CGK7"/>
<keyword evidence="1" id="KW-0812">Transmembrane</keyword>
<proteinExistence type="predicted"/>
<reference evidence="2" key="1">
    <citation type="submission" date="2023-07" db="EMBL/GenBank/DDBJ databases">
        <title>Sequencing the genomes of 1000 actinobacteria strains.</title>
        <authorList>
            <person name="Klenk H.-P."/>
        </authorList>
    </citation>
    <scope>NUCLEOTIDE SEQUENCE</scope>
    <source>
        <strain evidence="2">DSM 44707</strain>
    </source>
</reference>
<keyword evidence="3" id="KW-1185">Reference proteome</keyword>
<sequence length="186" mass="19953">MDAAASAQDQPPAQQPVTRHERNWKDMVLSLLAIMVPVALMVGFYRYVLDGEEPIVVDTAPAIEAARASRAFPVLEPAGLGEGWRPTSAGFRTVEGGKSLRIGYVSPSDGAVLLIESTVPTEKLLPAELTTAARPGERTTIDGREWQSYSARPGESALVQLSPERTVVIVGTGERDDLRELADSLG</sequence>
<dbReference type="RefSeq" id="WP_310375555.1">
    <property type="nucleotide sequence ID" value="NZ_JAVDYB010000001.1"/>
</dbReference>
<feature type="transmembrane region" description="Helical" evidence="1">
    <location>
        <begin position="28"/>
        <end position="48"/>
    </location>
</feature>
<evidence type="ECO:0000256" key="1">
    <source>
        <dbReference type="SAM" id="Phobius"/>
    </source>
</evidence>
<organism evidence="2 3">
    <name type="scientific">Catenuloplanes atrovinosus</name>
    <dbReference type="NCBI Taxonomy" id="137266"/>
    <lineage>
        <taxon>Bacteria</taxon>
        <taxon>Bacillati</taxon>
        <taxon>Actinomycetota</taxon>
        <taxon>Actinomycetes</taxon>
        <taxon>Micromonosporales</taxon>
        <taxon>Micromonosporaceae</taxon>
        <taxon>Catenuloplanes</taxon>
    </lineage>
</organism>
<protein>
    <recommendedName>
        <fullName evidence="4">DUF4245 domain-containing protein</fullName>
    </recommendedName>
</protein>
<name>A0AAE4CGK7_9ACTN</name>
<gene>
    <name evidence="2" type="ORF">J2S41_007578</name>
</gene>
<accession>A0AAE4CGK7</accession>